<protein>
    <submittedName>
        <fullName evidence="2">Uncharacterized protein</fullName>
    </submittedName>
</protein>
<evidence type="ECO:0000313" key="3">
    <source>
        <dbReference type="Proteomes" id="UP000518266"/>
    </source>
</evidence>
<comment type="caution">
    <text evidence="2">The sequence shown here is derived from an EMBL/GenBank/DDBJ whole genome shotgun (WGS) entry which is preliminary data.</text>
</comment>
<dbReference type="PANTHER" id="PTHR47117:SF8">
    <property type="entry name" value="KINESIN FAMILY MEMBER 16B"/>
    <property type="match status" value="1"/>
</dbReference>
<name>A0A7J5Y885_DISMA</name>
<gene>
    <name evidence="2" type="ORF">F7725_008354</name>
</gene>
<evidence type="ECO:0000256" key="1">
    <source>
        <dbReference type="SAM" id="MobiDB-lite"/>
    </source>
</evidence>
<proteinExistence type="predicted"/>
<dbReference type="EMBL" id="JAAKFY010000015">
    <property type="protein sequence ID" value="KAF3845191.1"/>
    <property type="molecule type" value="Genomic_DNA"/>
</dbReference>
<reference evidence="2 3" key="1">
    <citation type="submission" date="2020-03" db="EMBL/GenBank/DDBJ databases">
        <title>Dissostichus mawsoni Genome sequencing and assembly.</title>
        <authorList>
            <person name="Park H."/>
        </authorList>
    </citation>
    <scope>NUCLEOTIDE SEQUENCE [LARGE SCALE GENOMIC DNA]</scope>
    <source>
        <strain evidence="2">DM0001</strain>
        <tissue evidence="2">Muscle</tissue>
    </source>
</reference>
<evidence type="ECO:0000313" key="2">
    <source>
        <dbReference type="EMBL" id="KAF3845191.1"/>
    </source>
</evidence>
<dbReference type="OrthoDB" id="3176171at2759"/>
<dbReference type="AlphaFoldDB" id="A0A7J5Y885"/>
<accession>A0A7J5Y885</accession>
<feature type="compositionally biased region" description="Basic residues" evidence="1">
    <location>
        <begin position="73"/>
        <end position="84"/>
    </location>
</feature>
<sequence>MQTRYCSENDKETITPKIFAESKVRISGSMQPQQNVPKGVAIRSKSCHGSFMSNQVELKTPGDEKCNSALMSKKAKSKRFRKTKIQTYPTSSSESSPKSSDGDEEDDKSTRQPHSRLSSKWVKLGNGKQDIDQSTGEDADFSTAVCVSTFKMQAGFAGTQVKVNNVTEDKCRTNHPKKSDPQQDSSMILPPWQGGDSDQHCYKNPAFGSAADLSCKSPLLNSTEKRITRCCSVENGLNGQNSPFYSHLSTYATNKGLSSTLSSIEDYKEQENETSQLSPRQQAPADIHNHLANLSVSGSSSSNDVQNGFGNNSSQVDEMMVVYSSEQESQTSKTHAHRRRTCEHSTQTERGLQTVNIVPKRRERHKRSYTDVPAKTKDIKESPTWASMESMSAHLSKLIHSTSDLLGDVQEMRTGEALKSSLRRSVNVSNISLSYSESNGHIQRDCSTQTAVDIGIQTERCSAAAAAEREIAAHQTPSERSKSHEVNVIVKVIGSEVFSVSQDKNVHCAVKRTDEKMQSMPDLSVHTSAAAQRSASHSENVPQKTAPLKSAGESQRHVRSAFSRGSKQNTPEAFCHKSAAISEISNRLSKNGCPGNHSPSLRNDPLLSIKKQATYTDRASSPIRTVGTRLHLKPKGKQSTLNKHPSSEKDNLTLCSSKQSARTTVSQNDQMRRQDCDVSSWKSESVSLEKVSEMSCLSPKGSEKCSLSVISSQSRYSDRQERCFL</sequence>
<feature type="region of interest" description="Disordered" evidence="1">
    <location>
        <begin position="514"/>
        <end position="573"/>
    </location>
</feature>
<feature type="compositionally biased region" description="Polar residues" evidence="1">
    <location>
        <begin position="613"/>
        <end position="623"/>
    </location>
</feature>
<feature type="region of interest" description="Disordered" evidence="1">
    <location>
        <begin position="328"/>
        <end position="348"/>
    </location>
</feature>
<dbReference type="Proteomes" id="UP000518266">
    <property type="component" value="Unassembled WGS sequence"/>
</dbReference>
<dbReference type="PANTHER" id="PTHR47117">
    <property type="entry name" value="STAR-RELATED LIPID TRANSFER PROTEIN 9"/>
    <property type="match status" value="1"/>
</dbReference>
<feature type="region of interest" description="Disordered" evidence="1">
    <location>
        <begin position="58"/>
        <end position="136"/>
    </location>
</feature>
<feature type="region of interest" description="Disordered" evidence="1">
    <location>
        <begin position="613"/>
        <end position="677"/>
    </location>
</feature>
<feature type="compositionally biased region" description="Polar residues" evidence="1">
    <location>
        <begin position="525"/>
        <end position="543"/>
    </location>
</feature>
<organism evidence="2 3">
    <name type="scientific">Dissostichus mawsoni</name>
    <name type="common">Antarctic cod</name>
    <dbReference type="NCBI Taxonomy" id="36200"/>
    <lineage>
        <taxon>Eukaryota</taxon>
        <taxon>Metazoa</taxon>
        <taxon>Chordata</taxon>
        <taxon>Craniata</taxon>
        <taxon>Vertebrata</taxon>
        <taxon>Euteleostomi</taxon>
        <taxon>Actinopterygii</taxon>
        <taxon>Neopterygii</taxon>
        <taxon>Teleostei</taxon>
        <taxon>Neoteleostei</taxon>
        <taxon>Acanthomorphata</taxon>
        <taxon>Eupercaria</taxon>
        <taxon>Perciformes</taxon>
        <taxon>Notothenioidei</taxon>
        <taxon>Nototheniidae</taxon>
        <taxon>Dissostichus</taxon>
    </lineage>
</organism>
<feature type="compositionally biased region" description="Polar residues" evidence="1">
    <location>
        <begin position="653"/>
        <end position="669"/>
    </location>
</feature>
<keyword evidence="3" id="KW-1185">Reference proteome</keyword>